<dbReference type="UniPathway" id="UPA00118"/>
<reference evidence="12" key="1">
    <citation type="submission" date="2012-08" db="EMBL/GenBank/DDBJ databases">
        <title>Transcriptome of adult Musca domestica launches a platform for comparative house fly gene expression and characterization of differential gene expression among resistant and susceptible house flies.</title>
        <authorList>
            <person name="Liu N."/>
            <person name="Zhang L."/>
            <person name="Li M."/>
            <person name="Reid W."/>
        </authorList>
    </citation>
    <scope>NUCLEOTIDE SEQUENCE</scope>
    <source>
        <strain evidence="12">ALHF</strain>
        <tissue evidence="12">Whole body</tissue>
    </source>
</reference>
<dbReference type="GO" id="GO:0046872">
    <property type="term" value="F:metal ion binding"/>
    <property type="evidence" value="ECO:0007669"/>
    <property type="project" value="UniProtKB-KW"/>
</dbReference>
<evidence type="ECO:0000256" key="5">
    <source>
        <dbReference type="ARBA" id="ARBA00022723"/>
    </source>
</evidence>
<keyword evidence="9" id="KW-0408">Iron</keyword>
<keyword evidence="6" id="KW-0124">Carnitine biosynthesis</keyword>
<evidence type="ECO:0000256" key="6">
    <source>
        <dbReference type="ARBA" id="ARBA00022873"/>
    </source>
</evidence>
<evidence type="ECO:0000256" key="2">
    <source>
        <dbReference type="ARBA" id="ARBA00001961"/>
    </source>
</evidence>
<dbReference type="PANTHER" id="PTHR10696">
    <property type="entry name" value="GAMMA-BUTYROBETAINE HYDROXYLASE-RELATED"/>
    <property type="match status" value="1"/>
</dbReference>
<comment type="pathway">
    <text evidence="3">Amine and polyamine biosynthesis; carnitine biosynthesis.</text>
</comment>
<dbReference type="InterPro" id="IPR010376">
    <property type="entry name" value="GBBH-like_N"/>
</dbReference>
<protein>
    <submittedName>
        <fullName evidence="12">Taurine catabolism dioxygenase TauD, TfdA family</fullName>
    </submittedName>
</protein>
<dbReference type="Gene3D" id="3.30.2020.30">
    <property type="match status" value="1"/>
</dbReference>
<name>T1PBU7_MUSDO</name>
<dbReference type="CDD" id="cd00250">
    <property type="entry name" value="CAS_like"/>
    <property type="match status" value="1"/>
</dbReference>
<dbReference type="GO" id="GO:0045329">
    <property type="term" value="P:carnitine biosynthetic process"/>
    <property type="evidence" value="ECO:0007669"/>
    <property type="project" value="UniProtKB-UniPathway"/>
</dbReference>
<evidence type="ECO:0000256" key="9">
    <source>
        <dbReference type="ARBA" id="ARBA00023004"/>
    </source>
</evidence>
<comment type="similarity">
    <text evidence="4">Belongs to the gamma-BBH/TMLD family.</text>
</comment>
<evidence type="ECO:0000256" key="3">
    <source>
        <dbReference type="ARBA" id="ARBA00005022"/>
    </source>
</evidence>
<evidence type="ECO:0000259" key="11">
    <source>
        <dbReference type="Pfam" id="PF06155"/>
    </source>
</evidence>
<dbReference type="PANTHER" id="PTHR10696:SF33">
    <property type="entry name" value="GAMMA-BUTYROBETAINE DIOXYGENASE"/>
    <property type="match status" value="1"/>
</dbReference>
<dbReference type="SUPFAM" id="SSF51197">
    <property type="entry name" value="Clavaminate synthase-like"/>
    <property type="match status" value="1"/>
</dbReference>
<dbReference type="GO" id="GO:0016706">
    <property type="term" value="F:2-oxoglutarate-dependent dioxygenase activity"/>
    <property type="evidence" value="ECO:0007669"/>
    <property type="project" value="UniProtKB-ARBA"/>
</dbReference>
<evidence type="ECO:0000313" key="12">
    <source>
        <dbReference type="EMBL" id="AFP60214.1"/>
    </source>
</evidence>
<keyword evidence="7 12" id="KW-0223">Dioxygenase</keyword>
<evidence type="ECO:0000256" key="8">
    <source>
        <dbReference type="ARBA" id="ARBA00023002"/>
    </source>
</evidence>
<evidence type="ECO:0000256" key="7">
    <source>
        <dbReference type="ARBA" id="ARBA00022964"/>
    </source>
</evidence>
<keyword evidence="5" id="KW-0479">Metal-binding</keyword>
<dbReference type="InterPro" id="IPR042098">
    <property type="entry name" value="TauD-like_sf"/>
</dbReference>
<dbReference type="EMBL" id="KA645585">
    <property type="protein sequence ID" value="AFP60214.1"/>
    <property type="molecule type" value="mRNA"/>
</dbReference>
<evidence type="ECO:0000259" key="10">
    <source>
        <dbReference type="Pfam" id="PF02668"/>
    </source>
</evidence>
<dbReference type="VEuPathDB" id="VectorBase:MDOMA2_006027"/>
<organism evidence="12">
    <name type="scientific">Musca domestica</name>
    <name type="common">House fly</name>
    <dbReference type="NCBI Taxonomy" id="7370"/>
    <lineage>
        <taxon>Eukaryota</taxon>
        <taxon>Metazoa</taxon>
        <taxon>Ecdysozoa</taxon>
        <taxon>Arthropoda</taxon>
        <taxon>Hexapoda</taxon>
        <taxon>Insecta</taxon>
        <taxon>Pterygota</taxon>
        <taxon>Neoptera</taxon>
        <taxon>Endopterygota</taxon>
        <taxon>Diptera</taxon>
        <taxon>Brachycera</taxon>
        <taxon>Muscomorpha</taxon>
        <taxon>Muscoidea</taxon>
        <taxon>Muscidae</taxon>
        <taxon>Musca</taxon>
    </lineage>
</organism>
<accession>T1PBU7</accession>
<dbReference type="Pfam" id="PF06155">
    <property type="entry name" value="GBBH-like_N"/>
    <property type="match status" value="1"/>
</dbReference>
<dbReference type="Pfam" id="PF02668">
    <property type="entry name" value="TauD"/>
    <property type="match status" value="1"/>
</dbReference>
<dbReference type="FunFam" id="3.60.130.10:FF:000001">
    <property type="entry name" value="Trimethyllysine dioxygenase, mitochondrial"/>
    <property type="match status" value="1"/>
</dbReference>
<evidence type="ECO:0000256" key="1">
    <source>
        <dbReference type="ARBA" id="ARBA00001954"/>
    </source>
</evidence>
<proteinExistence type="evidence at transcript level"/>
<dbReference type="InterPro" id="IPR050411">
    <property type="entry name" value="AlphaKG_dependent_hydroxylases"/>
</dbReference>
<sequence length="367" mass="43017">MKFPIVWLRDNCQCSECFHGTTKSRKTNWEPCNNIAARAARVVANAEKNAIIIDWQDAHKSEYDLQWLRKRDFSPEQRKAYIESVYKPKEVVWGKQEFADVLKIYDFQKIIGDDTELYNWIRSLAIYGVNIVKNAPHDTTVAQQLGNRIGIIKKTAYGEQFEIKSKENPSNYAYLMVPLPLHIDVPYYENIAGIHILHCLVQSAKGGENTLTDGFYVADQIRQHYLKYYESLFKTPVDWHDIGKDGDIEYHNIWREPVINLDVDGRYHRINFNTIKRDSHFNVPLEAVDLWYEAYNKFIEIASETAVQFKTHPGDVFVFNNRRMLHGRTAFEDTPDNKRHLIGAYVDWDYIYSKMRVLQTKLGITHE</sequence>
<comment type="cofactor">
    <cofactor evidence="1">
        <name>Fe(2+)</name>
        <dbReference type="ChEBI" id="CHEBI:29033"/>
    </cofactor>
</comment>
<keyword evidence="8" id="KW-0560">Oxidoreductase</keyword>
<dbReference type="InterPro" id="IPR003819">
    <property type="entry name" value="TauD/TfdA-like"/>
</dbReference>
<dbReference type="Gene3D" id="3.60.130.10">
    <property type="entry name" value="Clavaminate synthase-like"/>
    <property type="match status" value="1"/>
</dbReference>
<dbReference type="InterPro" id="IPR038492">
    <property type="entry name" value="GBBH-like_N_sf"/>
</dbReference>
<comment type="cofactor">
    <cofactor evidence="2">
        <name>L-ascorbate</name>
        <dbReference type="ChEBI" id="CHEBI:38290"/>
    </cofactor>
</comment>
<dbReference type="GO" id="GO:0005739">
    <property type="term" value="C:mitochondrion"/>
    <property type="evidence" value="ECO:0007669"/>
    <property type="project" value="TreeGrafter"/>
</dbReference>
<dbReference type="AlphaFoldDB" id="T1PBU7"/>
<dbReference type="VEuPathDB" id="VectorBase:MDOA011452"/>
<dbReference type="FunFam" id="3.30.2020.30:FF:000002">
    <property type="entry name" value="Putative gamma-butyrobetaine dioxygenase"/>
    <property type="match status" value="1"/>
</dbReference>
<feature type="domain" description="Gamma-butyrobetaine hydroxylase-like N-terminal" evidence="11">
    <location>
        <begin position="2"/>
        <end position="69"/>
    </location>
</feature>
<evidence type="ECO:0000256" key="4">
    <source>
        <dbReference type="ARBA" id="ARBA00008654"/>
    </source>
</evidence>
<feature type="domain" description="TauD/TfdA-like" evidence="10">
    <location>
        <begin position="106"/>
        <end position="345"/>
    </location>
</feature>